<organism evidence="2 3">
    <name type="scientific">Pelagomonas calceolata</name>
    <dbReference type="NCBI Taxonomy" id="35677"/>
    <lineage>
        <taxon>Eukaryota</taxon>
        <taxon>Sar</taxon>
        <taxon>Stramenopiles</taxon>
        <taxon>Ochrophyta</taxon>
        <taxon>Pelagophyceae</taxon>
        <taxon>Pelagomonadales</taxon>
        <taxon>Pelagomonadaceae</taxon>
        <taxon>Pelagomonas</taxon>
    </lineage>
</organism>
<keyword evidence="3" id="KW-1185">Reference proteome</keyword>
<dbReference type="AlphaFoldDB" id="A0A8J2T3Q4"/>
<sequence length="262" mass="29082">MAEIIDADMTPAADLRQQKRSFAKDITNKDTTTSSRKKSKPESPPEEFVGGWSTEDLSSSEPHSDATEESEVARRTYGMKAVVQRRHAPQISKDTNYYEHVEPNAAKAAKARQSGEGLLTFVLTSEQPLEDMPIDGGISHTSHVPEISSDVVGVHEARSAGAKNSNEVQSRKKQGRGKGTKGPKLKGVTRSPPFTVWFGDELVGKYEGGWQSALPDIKRKRPGEYMTQNLLSCLLNIKRAKILKDYPKVKKEYEVTKFTAKY</sequence>
<feature type="region of interest" description="Disordered" evidence="1">
    <location>
        <begin position="157"/>
        <end position="186"/>
    </location>
</feature>
<evidence type="ECO:0000313" key="3">
    <source>
        <dbReference type="Proteomes" id="UP000789595"/>
    </source>
</evidence>
<feature type="region of interest" description="Disordered" evidence="1">
    <location>
        <begin position="1"/>
        <end position="97"/>
    </location>
</feature>
<feature type="compositionally biased region" description="Basic and acidic residues" evidence="1">
    <location>
        <begin position="62"/>
        <end position="74"/>
    </location>
</feature>
<protein>
    <submittedName>
        <fullName evidence="2">Uncharacterized protein</fullName>
    </submittedName>
</protein>
<feature type="compositionally biased region" description="Basic residues" evidence="1">
    <location>
        <begin position="171"/>
        <end position="184"/>
    </location>
</feature>
<gene>
    <name evidence="2" type="ORF">PECAL_6P19360</name>
</gene>
<dbReference type="Proteomes" id="UP000789595">
    <property type="component" value="Unassembled WGS sequence"/>
</dbReference>
<reference evidence="2" key="1">
    <citation type="submission" date="2021-11" db="EMBL/GenBank/DDBJ databases">
        <authorList>
            <consortium name="Genoscope - CEA"/>
            <person name="William W."/>
        </authorList>
    </citation>
    <scope>NUCLEOTIDE SEQUENCE</scope>
</reference>
<evidence type="ECO:0000256" key="1">
    <source>
        <dbReference type="SAM" id="MobiDB-lite"/>
    </source>
</evidence>
<name>A0A8J2T3Q4_9STRA</name>
<evidence type="ECO:0000313" key="2">
    <source>
        <dbReference type="EMBL" id="CAH0380294.1"/>
    </source>
</evidence>
<proteinExistence type="predicted"/>
<dbReference type="EMBL" id="CAKKNE010000006">
    <property type="protein sequence ID" value="CAH0380294.1"/>
    <property type="molecule type" value="Genomic_DNA"/>
</dbReference>
<accession>A0A8J2T3Q4</accession>
<comment type="caution">
    <text evidence="2">The sequence shown here is derived from an EMBL/GenBank/DDBJ whole genome shotgun (WGS) entry which is preliminary data.</text>
</comment>